<keyword evidence="1" id="KW-1133">Transmembrane helix</keyword>
<sequence>MKKIFTGTILAVIAVLCIAGYALFSFLTPEKGLDNLAPSDRLSLKKNIVVLGVDERAEEYDVGRS</sequence>
<keyword evidence="1" id="KW-0472">Membrane</keyword>
<reference evidence="2" key="1">
    <citation type="journal article" date="2012" name="PLoS ONE">
        <title>Gene sets for utilization of primary and secondary nutrition supplies in the distal gut of endangered iberian lynx.</title>
        <authorList>
            <person name="Alcaide M."/>
            <person name="Messina E."/>
            <person name="Richter M."/>
            <person name="Bargiela R."/>
            <person name="Peplies J."/>
            <person name="Huws S.A."/>
            <person name="Newbold C.J."/>
            <person name="Golyshin P.N."/>
            <person name="Simon M.A."/>
            <person name="Lopez G."/>
            <person name="Yakimov M.M."/>
            <person name="Ferrer M."/>
        </authorList>
    </citation>
    <scope>NUCLEOTIDE SEQUENCE</scope>
</reference>
<name>J9GAG9_9ZZZZ</name>
<proteinExistence type="predicted"/>
<dbReference type="EMBL" id="AMCI01005285">
    <property type="protein sequence ID" value="EJW96424.1"/>
    <property type="molecule type" value="Genomic_DNA"/>
</dbReference>
<feature type="non-terminal residue" evidence="2">
    <location>
        <position position="65"/>
    </location>
</feature>
<evidence type="ECO:0000256" key="1">
    <source>
        <dbReference type="SAM" id="Phobius"/>
    </source>
</evidence>
<protein>
    <submittedName>
        <fullName evidence="2">Secreted protein</fullName>
    </submittedName>
</protein>
<evidence type="ECO:0000313" key="2">
    <source>
        <dbReference type="EMBL" id="EJW96424.1"/>
    </source>
</evidence>
<gene>
    <name evidence="2" type="ORF">EVA_15470</name>
</gene>
<organism evidence="2">
    <name type="scientific">gut metagenome</name>
    <dbReference type="NCBI Taxonomy" id="749906"/>
    <lineage>
        <taxon>unclassified sequences</taxon>
        <taxon>metagenomes</taxon>
        <taxon>organismal metagenomes</taxon>
    </lineage>
</organism>
<accession>J9GAG9</accession>
<dbReference type="AlphaFoldDB" id="J9GAG9"/>
<comment type="caution">
    <text evidence="2">The sequence shown here is derived from an EMBL/GenBank/DDBJ whole genome shotgun (WGS) entry which is preliminary data.</text>
</comment>
<feature type="transmembrane region" description="Helical" evidence="1">
    <location>
        <begin position="7"/>
        <end position="27"/>
    </location>
</feature>
<keyword evidence="1" id="KW-0812">Transmembrane</keyword>